<evidence type="ECO:0000313" key="1">
    <source>
        <dbReference type="EMBL" id="BDP42550.1"/>
    </source>
</evidence>
<sequence length="171" mass="18179">MVATFREMITATLPSEERLRARLAQMSPGEWAELAQVFAAALPELDAVLGLPGGADLAGSLARARGVALLDAALPGDVDSWLPPIPPSGEVVIVTDHLQGGGPELEAVALATSHGLRVLAVAAAVERTSAGARGRLELQGVRVYTALQLADTPRGLVFERRAPRRWRERHR</sequence>
<evidence type="ECO:0000313" key="2">
    <source>
        <dbReference type="Proteomes" id="UP001064971"/>
    </source>
</evidence>
<dbReference type="SUPFAM" id="SSF53271">
    <property type="entry name" value="PRTase-like"/>
    <property type="match status" value="1"/>
</dbReference>
<protein>
    <recommendedName>
        <fullName evidence="3">Orotate phosphoribosyltransferase</fullName>
    </recommendedName>
</protein>
<dbReference type="Proteomes" id="UP001064971">
    <property type="component" value="Chromosome"/>
</dbReference>
<dbReference type="InterPro" id="IPR029057">
    <property type="entry name" value="PRTase-like"/>
</dbReference>
<evidence type="ECO:0008006" key="3">
    <source>
        <dbReference type="Google" id="ProtNLM"/>
    </source>
</evidence>
<organism evidence="1 2">
    <name type="scientific">Deinococcus aetherius</name>
    <dbReference type="NCBI Taxonomy" id="200252"/>
    <lineage>
        <taxon>Bacteria</taxon>
        <taxon>Thermotogati</taxon>
        <taxon>Deinococcota</taxon>
        <taxon>Deinococci</taxon>
        <taxon>Deinococcales</taxon>
        <taxon>Deinococcaceae</taxon>
        <taxon>Deinococcus</taxon>
    </lineage>
</organism>
<proteinExistence type="predicted"/>
<accession>A0ABM8AFH2</accession>
<dbReference type="EMBL" id="AP026560">
    <property type="protein sequence ID" value="BDP42550.1"/>
    <property type="molecule type" value="Genomic_DNA"/>
</dbReference>
<gene>
    <name evidence="1" type="ORF">DAETH_25190</name>
</gene>
<reference evidence="1" key="1">
    <citation type="submission" date="2022-07" db="EMBL/GenBank/DDBJ databases">
        <title>Complete Genome Sequence of the Radioresistant Bacterium Deinococcus aetherius ST0316, Isolated from the Air Dust collected in Lower Stratosphere above Japan.</title>
        <authorList>
            <person name="Satoh K."/>
            <person name="Hagiwara K."/>
            <person name="Katsumata K."/>
            <person name="Kubo A."/>
            <person name="Yokobori S."/>
            <person name="Yamagishi A."/>
            <person name="Oono Y."/>
            <person name="Narumi I."/>
        </authorList>
    </citation>
    <scope>NUCLEOTIDE SEQUENCE</scope>
    <source>
        <strain evidence="1">ST0316</strain>
    </source>
</reference>
<name>A0ABM8AFH2_9DEIO</name>
<dbReference type="Gene3D" id="3.40.50.2020">
    <property type="match status" value="1"/>
</dbReference>
<dbReference type="RefSeq" id="WP_264775242.1">
    <property type="nucleotide sequence ID" value="NZ_AP026560.1"/>
</dbReference>
<keyword evidence="2" id="KW-1185">Reference proteome</keyword>